<proteinExistence type="predicted"/>
<dbReference type="AlphaFoldDB" id="A0A9I9CXN6"/>
<dbReference type="EnsemblPlants" id="MELO3C010032.2.1">
    <property type="protein sequence ID" value="MELO3C010032.2.1"/>
    <property type="gene ID" value="MELO3C010032.2"/>
</dbReference>
<accession>A0A9I9CXN6</accession>
<protein>
    <submittedName>
        <fullName evidence="1">Uncharacterized protein</fullName>
    </submittedName>
</protein>
<name>A0A9I9CXN6_CUCME</name>
<evidence type="ECO:0000313" key="1">
    <source>
        <dbReference type="EnsemblPlants" id="MELO3C010032.2.1"/>
    </source>
</evidence>
<dbReference type="Gramene" id="MELO3C010032.2.1">
    <property type="protein sequence ID" value="MELO3C010032.2.1"/>
    <property type="gene ID" value="MELO3C010032.2"/>
</dbReference>
<reference evidence="1" key="1">
    <citation type="submission" date="2023-03" db="UniProtKB">
        <authorList>
            <consortium name="EnsemblPlants"/>
        </authorList>
    </citation>
    <scope>IDENTIFICATION</scope>
</reference>
<organism evidence="1">
    <name type="scientific">Cucumis melo</name>
    <name type="common">Muskmelon</name>
    <dbReference type="NCBI Taxonomy" id="3656"/>
    <lineage>
        <taxon>Eukaryota</taxon>
        <taxon>Viridiplantae</taxon>
        <taxon>Streptophyta</taxon>
        <taxon>Embryophyta</taxon>
        <taxon>Tracheophyta</taxon>
        <taxon>Spermatophyta</taxon>
        <taxon>Magnoliopsida</taxon>
        <taxon>eudicotyledons</taxon>
        <taxon>Gunneridae</taxon>
        <taxon>Pentapetalae</taxon>
        <taxon>rosids</taxon>
        <taxon>fabids</taxon>
        <taxon>Cucurbitales</taxon>
        <taxon>Cucurbitaceae</taxon>
        <taxon>Benincaseae</taxon>
        <taxon>Cucumis</taxon>
    </lineage>
</organism>
<sequence>MGWQCRTLTVVAVVFGDNSARGDCPQRTKPKGEEKRKKICVKVATMKTNLQRWQLRERQQQ</sequence>